<proteinExistence type="predicted"/>
<sequence>MTKYQVEVYYKGGGTGIYPVIAPNASIAKWLGREMSRKWEPNIPVKKVTAKKLTLVKLETHTVDPEKPFGDPFDDTEDLYAPPRLSWVSCK</sequence>
<accession>A0A644T0Z2</accession>
<protein>
    <submittedName>
        <fullName evidence="1">Uncharacterized protein</fullName>
    </submittedName>
</protein>
<dbReference type="EMBL" id="VSSQ01000010">
    <property type="protein sequence ID" value="MPL59591.1"/>
    <property type="molecule type" value="Genomic_DNA"/>
</dbReference>
<organism evidence="1">
    <name type="scientific">bioreactor metagenome</name>
    <dbReference type="NCBI Taxonomy" id="1076179"/>
    <lineage>
        <taxon>unclassified sequences</taxon>
        <taxon>metagenomes</taxon>
        <taxon>ecological metagenomes</taxon>
    </lineage>
</organism>
<comment type="caution">
    <text evidence="1">The sequence shown here is derived from an EMBL/GenBank/DDBJ whole genome shotgun (WGS) entry which is preliminary data.</text>
</comment>
<dbReference type="AlphaFoldDB" id="A0A644T0Z2"/>
<gene>
    <name evidence="1" type="ORF">SDC9_05145</name>
</gene>
<reference evidence="1" key="1">
    <citation type="submission" date="2019-08" db="EMBL/GenBank/DDBJ databases">
        <authorList>
            <person name="Kucharzyk K."/>
            <person name="Murdoch R.W."/>
            <person name="Higgins S."/>
            <person name="Loffler F."/>
        </authorList>
    </citation>
    <scope>NUCLEOTIDE SEQUENCE</scope>
</reference>
<name>A0A644T0Z2_9ZZZZ</name>
<evidence type="ECO:0000313" key="1">
    <source>
        <dbReference type="EMBL" id="MPL59591.1"/>
    </source>
</evidence>